<dbReference type="EMBL" id="QSCS01000002">
    <property type="protein sequence ID" value="RGY29555.1"/>
    <property type="molecule type" value="Genomic_DNA"/>
</dbReference>
<organism evidence="1 2">
    <name type="scientific">Bacteroides caccae</name>
    <dbReference type="NCBI Taxonomy" id="47678"/>
    <lineage>
        <taxon>Bacteria</taxon>
        <taxon>Pseudomonadati</taxon>
        <taxon>Bacteroidota</taxon>
        <taxon>Bacteroidia</taxon>
        <taxon>Bacteroidales</taxon>
        <taxon>Bacteroidaceae</taxon>
        <taxon>Bacteroides</taxon>
    </lineage>
</organism>
<accession>A0A413JCP0</accession>
<comment type="caution">
    <text evidence="1">The sequence shown here is derived from an EMBL/GenBank/DDBJ whole genome shotgun (WGS) entry which is preliminary data.</text>
</comment>
<dbReference type="AlphaFoldDB" id="A0A413JCP0"/>
<gene>
    <name evidence="1" type="ORF">DXA49_01870</name>
</gene>
<proteinExistence type="predicted"/>
<reference evidence="1 2" key="1">
    <citation type="submission" date="2018-08" db="EMBL/GenBank/DDBJ databases">
        <title>A genome reference for cultivated species of the human gut microbiota.</title>
        <authorList>
            <person name="Zou Y."/>
            <person name="Xue W."/>
            <person name="Luo G."/>
        </authorList>
    </citation>
    <scope>NUCLEOTIDE SEQUENCE [LARGE SCALE GENOMIC DNA]</scope>
    <source>
        <strain evidence="1 2">OF02-6LB</strain>
    </source>
</reference>
<sequence length="204" mass="23584">MNMACITVRKPKGRCCKYSDYFDDLFITDSMSRDDKYIVIINHYKKHVSCDSVLNDTEKSTTIDDAIRLAANARDTRGHKHSHQRRINTVHLSKFCDRILLMKDEIKEVRSFYELFKIIQDCKVDNIGELCIYDTSHRIGAFLGIFPDAIYLHSGTKKGANEVLGKIKGIRVLKNMLPAPFQRDDLSNSEIEDILCIYKNFLKK</sequence>
<evidence type="ECO:0000313" key="2">
    <source>
        <dbReference type="Proteomes" id="UP000284431"/>
    </source>
</evidence>
<name>A0A413JCP0_9BACE</name>
<protein>
    <submittedName>
        <fullName evidence="1">Uncharacterized protein</fullName>
    </submittedName>
</protein>
<dbReference type="Proteomes" id="UP000284431">
    <property type="component" value="Unassembled WGS sequence"/>
</dbReference>
<evidence type="ECO:0000313" key="1">
    <source>
        <dbReference type="EMBL" id="RGY29555.1"/>
    </source>
</evidence>